<dbReference type="Proteomes" id="UP000030787">
    <property type="component" value="Chromosome"/>
</dbReference>
<dbReference type="HOGENOM" id="CLU_2165129_0_0_2"/>
<proteinExistence type="predicted"/>
<protein>
    <submittedName>
        <fullName evidence="2">Archaeal/vacuolar-type H+-ATPase subunit H</fullName>
    </submittedName>
</protein>
<evidence type="ECO:0000256" key="1">
    <source>
        <dbReference type="SAM" id="Coils"/>
    </source>
</evidence>
<gene>
    <name evidence="2" type="ORF">Mpt1_c12340</name>
</gene>
<reference evidence="2 3" key="1">
    <citation type="journal article" date="2014" name="Appl. Environ. Microbiol.">
        <title>Comparative Genome Analysis of 'Candidatus Methanoplasma termitum' Indicates a New Mode of Energy Metabolism in the Seventh Order of Methanogens.</title>
        <authorList>
            <person name="Lang K."/>
            <person name="Schuldes J."/>
            <person name="Klingl A."/>
            <person name="Poehlein A."/>
            <person name="Daniel R."/>
            <person name="Brune A."/>
        </authorList>
    </citation>
    <scope>NUCLEOTIDE SEQUENCE [LARGE SCALE GENOMIC DNA]</scope>
    <source>
        <strain evidence="3">Mpt1</strain>
    </source>
</reference>
<keyword evidence="3" id="KW-1185">Reference proteome</keyword>
<dbReference type="KEGG" id="mear:Mpt1_c12340"/>
<organism evidence="2 3">
    <name type="scientific">Candidatus Methanoplasma termitum</name>
    <dbReference type="NCBI Taxonomy" id="1577791"/>
    <lineage>
        <taxon>Archaea</taxon>
        <taxon>Methanobacteriati</taxon>
        <taxon>Thermoplasmatota</taxon>
        <taxon>Thermoplasmata</taxon>
        <taxon>Methanomassiliicoccales</taxon>
        <taxon>Methanomassiliicoccaceae</taxon>
        <taxon>Candidatus Methanoplasma</taxon>
    </lineage>
</organism>
<sequence>MSRTDILSEIKKAEAEADARVEKAEAEKKIAIADARRDSVKRIQDAEAEMRSNYESTIAAEQSALDEERGKLLAEGEKQAAAVEKSSAKKIKKANDFLIEKFERTINVAS</sequence>
<name>A0A0A7LHZ1_9ARCH</name>
<dbReference type="RefSeq" id="WP_048113137.1">
    <property type="nucleotide sequence ID" value="NZ_CP010070.1"/>
</dbReference>
<dbReference type="AlphaFoldDB" id="A0A0A7LHZ1"/>
<dbReference type="GeneID" id="24818895"/>
<keyword evidence="1" id="KW-0175">Coiled coil</keyword>
<accession>A0A0A7LHZ1</accession>
<evidence type="ECO:0000313" key="3">
    <source>
        <dbReference type="Proteomes" id="UP000030787"/>
    </source>
</evidence>
<evidence type="ECO:0000313" key="2">
    <source>
        <dbReference type="EMBL" id="AIZ57096.1"/>
    </source>
</evidence>
<dbReference type="Gene3D" id="1.20.5.2950">
    <property type="match status" value="1"/>
</dbReference>
<feature type="coiled-coil region" evidence="1">
    <location>
        <begin position="7"/>
        <end position="34"/>
    </location>
</feature>
<dbReference type="STRING" id="1577791.Mpt1_c12340"/>
<dbReference type="EMBL" id="CP010070">
    <property type="protein sequence ID" value="AIZ57096.1"/>
    <property type="molecule type" value="Genomic_DNA"/>
</dbReference>